<dbReference type="Proteomes" id="UP000267081">
    <property type="component" value="Unassembled WGS sequence"/>
</dbReference>
<dbReference type="EMBL" id="RSEC01000002">
    <property type="protein sequence ID" value="RSD26419.1"/>
    <property type="molecule type" value="Genomic_DNA"/>
</dbReference>
<dbReference type="InterPro" id="IPR010982">
    <property type="entry name" value="Lambda_DNA-bd_dom_sf"/>
</dbReference>
<evidence type="ECO:0000256" key="1">
    <source>
        <dbReference type="SAM" id="MobiDB-lite"/>
    </source>
</evidence>
<feature type="domain" description="HTH cro/C1-type" evidence="2">
    <location>
        <begin position="62"/>
        <end position="120"/>
    </location>
</feature>
<sequence length="448" mass="49162">MKSPRSAASHRQRRAATDQPTGPISQPTATLLHTSRSTEDLARSNGNKSRSAVVLAGMSTMLQHLRETAHLNQRDLAQRAGVSQETVSQLETGKSARPRLETLTKLRDALELGDMRAEDLLDPSPLASDPELAPAAARLITLLKVLPAYRYGTFSKFWTELSRHLGYQDLYPASHLSGHLEAAIGATHSTAEIELAAYTLMFLDPDDAGTLQILTDHSSIGPERQVAYRWCRDVTDAAWVLHRAAMTSYPEQVGQLYGEAGETTDPKRLRELCGSVYDIVRSRAFPRAAMEEQITALRSDPSDEVRHAVAKSGDTEVQRAALDVPAAWPGLSLNPGLTPAVGEQLLDAVLDALTGRHATLAGKTLHNLSERADLPRPLLDRISSTIDRDDYPDIEGGWVTSAVLGIRNTLHDLDHQADDTTPEHQPGLRLVTDEPAPTAWWRRFFARP</sequence>
<dbReference type="Pfam" id="PF13560">
    <property type="entry name" value="HTH_31"/>
    <property type="match status" value="1"/>
</dbReference>
<gene>
    <name evidence="3" type="ORF">EIY87_00065</name>
</gene>
<dbReference type="InterPro" id="IPR001387">
    <property type="entry name" value="Cro/C1-type_HTH"/>
</dbReference>
<feature type="region of interest" description="Disordered" evidence="1">
    <location>
        <begin position="1"/>
        <end position="48"/>
    </location>
</feature>
<dbReference type="GO" id="GO:0003677">
    <property type="term" value="F:DNA binding"/>
    <property type="evidence" value="ECO:0007669"/>
    <property type="project" value="InterPro"/>
</dbReference>
<dbReference type="SMART" id="SM00530">
    <property type="entry name" value="HTH_XRE"/>
    <property type="match status" value="1"/>
</dbReference>
<evidence type="ECO:0000313" key="3">
    <source>
        <dbReference type="EMBL" id="RSD26419.1"/>
    </source>
</evidence>
<protein>
    <submittedName>
        <fullName evidence="3">XRE family transcriptional regulator</fullName>
    </submittedName>
</protein>
<dbReference type="Gene3D" id="1.10.260.40">
    <property type="entry name" value="lambda repressor-like DNA-binding domains"/>
    <property type="match status" value="1"/>
</dbReference>
<proteinExistence type="predicted"/>
<organism evidence="3 4">
    <name type="scientific">Amycolatopsis eburnea</name>
    <dbReference type="NCBI Taxonomy" id="2267691"/>
    <lineage>
        <taxon>Bacteria</taxon>
        <taxon>Bacillati</taxon>
        <taxon>Actinomycetota</taxon>
        <taxon>Actinomycetes</taxon>
        <taxon>Pseudonocardiales</taxon>
        <taxon>Pseudonocardiaceae</taxon>
        <taxon>Amycolatopsis</taxon>
    </lineage>
</organism>
<reference evidence="3 4" key="1">
    <citation type="submission" date="2018-12" db="EMBL/GenBank/DDBJ databases">
        <title>Amycolatopsis eburnea sp. nov. actinomycete associate with arbuscular mycorrhiza fungal spore.</title>
        <authorList>
            <person name="Lumyong S."/>
            <person name="Chaiya L."/>
        </authorList>
    </citation>
    <scope>NUCLEOTIDE SEQUENCE [LARGE SCALE GENOMIC DNA]</scope>
    <source>
        <strain evidence="3 4">GLM-1</strain>
    </source>
</reference>
<comment type="caution">
    <text evidence="3">The sequence shown here is derived from an EMBL/GenBank/DDBJ whole genome shotgun (WGS) entry which is preliminary data.</text>
</comment>
<evidence type="ECO:0000259" key="2">
    <source>
        <dbReference type="PROSITE" id="PS50943"/>
    </source>
</evidence>
<keyword evidence="4" id="KW-1185">Reference proteome</keyword>
<dbReference type="PROSITE" id="PS50943">
    <property type="entry name" value="HTH_CROC1"/>
    <property type="match status" value="1"/>
</dbReference>
<dbReference type="SUPFAM" id="SSF47413">
    <property type="entry name" value="lambda repressor-like DNA-binding domains"/>
    <property type="match status" value="1"/>
</dbReference>
<dbReference type="AlphaFoldDB" id="A0A427TPU4"/>
<evidence type="ECO:0000313" key="4">
    <source>
        <dbReference type="Proteomes" id="UP000267081"/>
    </source>
</evidence>
<feature type="compositionally biased region" description="Polar residues" evidence="1">
    <location>
        <begin position="18"/>
        <end position="35"/>
    </location>
</feature>
<dbReference type="CDD" id="cd00093">
    <property type="entry name" value="HTH_XRE"/>
    <property type="match status" value="1"/>
</dbReference>
<accession>A0A427TPU4</accession>
<name>A0A427TPU4_9PSEU</name>